<evidence type="ECO:0000256" key="4">
    <source>
        <dbReference type="ARBA" id="ARBA00022989"/>
    </source>
</evidence>
<keyword evidence="5 6" id="KW-0472">Membrane</keyword>
<evidence type="ECO:0000256" key="1">
    <source>
        <dbReference type="ARBA" id="ARBA00004141"/>
    </source>
</evidence>
<accession>A0A967B947</accession>
<evidence type="ECO:0000256" key="6">
    <source>
        <dbReference type="SAM" id="Phobius"/>
    </source>
</evidence>
<comment type="caution">
    <text evidence="8">The sequence shown here is derived from an EMBL/GenBank/DDBJ whole genome shotgun (WGS) entry which is preliminary data.</text>
</comment>
<dbReference type="AlphaFoldDB" id="A0A967B947"/>
<evidence type="ECO:0000313" key="9">
    <source>
        <dbReference type="Proteomes" id="UP000597459"/>
    </source>
</evidence>
<feature type="transmembrane region" description="Helical" evidence="6">
    <location>
        <begin position="148"/>
        <end position="171"/>
    </location>
</feature>
<evidence type="ECO:0000256" key="3">
    <source>
        <dbReference type="ARBA" id="ARBA00022692"/>
    </source>
</evidence>
<dbReference type="EMBL" id="WOTH01000041">
    <property type="protein sequence ID" value="NHO54990.1"/>
    <property type="molecule type" value="Genomic_DNA"/>
</dbReference>
<feature type="transmembrane region" description="Helical" evidence="6">
    <location>
        <begin position="177"/>
        <end position="198"/>
    </location>
</feature>
<dbReference type="InterPro" id="IPR011701">
    <property type="entry name" value="MFS"/>
</dbReference>
<dbReference type="PROSITE" id="PS50850">
    <property type="entry name" value="MFS"/>
    <property type="match status" value="1"/>
</dbReference>
<dbReference type="InterPro" id="IPR036259">
    <property type="entry name" value="MFS_trans_sf"/>
</dbReference>
<sequence>MTSMSAISFEPTDGMPNPGRQRAIIAVCLAVLLAQIDYAIANVALPAMGTDLHASASDTVWIVNAYQLASLSSILPLAAAGAWLGYERVCMGGIVLFMLASCGCALAPSLPVLTCARAFQGFGAACMLGVTSALIRFIYPRKELGKGVALNTLIVGLGMALGPTVAGLVLAVADWPWLFWINLPLGLLTLLLAATSLPRTPRQGDMPDPWGVLLCMLSFFGLGLAGNGMAHADGITLTIAFLVGGLFTLLMLVRREHGRALPILPVDLLRGRSFRTAFLVGLCGYVSSNFFIISFPFALHDHYNWNATSIGLMMLPWAFGLIASASVTRPLADRIPAGILSSLGLLCTMAGFILLHLLPDTPSAFDVLWRVGLAGLGFGIFQVPNNRAMLLSAAAGREGGASGMVQVSRQGGQTLGGIGTALTLRLTANGTQDCLNIAALCAAFAAALSASRLTHGNGGNPRNIRKARNPDR</sequence>
<dbReference type="PANTHER" id="PTHR42718:SF9">
    <property type="entry name" value="MAJOR FACILITATOR SUPERFAMILY MULTIDRUG TRANSPORTER MFSC"/>
    <property type="match status" value="1"/>
</dbReference>
<reference evidence="8" key="1">
    <citation type="submission" date="2019-11" db="EMBL/GenBank/DDBJ databases">
        <title>Description of new Acetobacter species.</title>
        <authorList>
            <person name="Cleenwerck I."/>
            <person name="Sombolestani A.S."/>
        </authorList>
    </citation>
    <scope>NUCLEOTIDE SEQUENCE</scope>
    <source>
        <strain evidence="8">LMG 1626</strain>
    </source>
</reference>
<feature type="transmembrane region" description="Helical" evidence="6">
    <location>
        <begin position="93"/>
        <end position="113"/>
    </location>
</feature>
<dbReference type="Gene3D" id="1.20.1720.10">
    <property type="entry name" value="Multidrug resistance protein D"/>
    <property type="match status" value="1"/>
</dbReference>
<keyword evidence="4 6" id="KW-1133">Transmembrane helix</keyword>
<evidence type="ECO:0000259" key="7">
    <source>
        <dbReference type="PROSITE" id="PS50850"/>
    </source>
</evidence>
<evidence type="ECO:0000313" key="8">
    <source>
        <dbReference type="EMBL" id="NHO54990.1"/>
    </source>
</evidence>
<feature type="transmembrane region" description="Helical" evidence="6">
    <location>
        <begin position="119"/>
        <end position="139"/>
    </location>
</feature>
<protein>
    <submittedName>
        <fullName evidence="8">MFS transporter</fullName>
    </submittedName>
</protein>
<dbReference type="CDD" id="cd17321">
    <property type="entry name" value="MFS_MMR_MDR_like"/>
    <property type="match status" value="1"/>
</dbReference>
<evidence type="ECO:0000256" key="5">
    <source>
        <dbReference type="ARBA" id="ARBA00023136"/>
    </source>
</evidence>
<feature type="transmembrane region" description="Helical" evidence="6">
    <location>
        <begin position="274"/>
        <end position="299"/>
    </location>
</feature>
<dbReference type="Proteomes" id="UP000597459">
    <property type="component" value="Unassembled WGS sequence"/>
</dbReference>
<gene>
    <name evidence="8" type="ORF">GOB87_13715</name>
</gene>
<dbReference type="InterPro" id="IPR020846">
    <property type="entry name" value="MFS_dom"/>
</dbReference>
<organism evidence="8 9">
    <name type="scientific">Acetobacter estunensis</name>
    <dbReference type="NCBI Taxonomy" id="104097"/>
    <lineage>
        <taxon>Bacteria</taxon>
        <taxon>Pseudomonadati</taxon>
        <taxon>Pseudomonadota</taxon>
        <taxon>Alphaproteobacteria</taxon>
        <taxon>Acetobacterales</taxon>
        <taxon>Acetobacteraceae</taxon>
        <taxon>Acetobacter</taxon>
    </lineage>
</organism>
<name>A0A967B947_9PROT</name>
<dbReference type="GO" id="GO:0022857">
    <property type="term" value="F:transmembrane transporter activity"/>
    <property type="evidence" value="ECO:0007669"/>
    <property type="project" value="InterPro"/>
</dbReference>
<feature type="transmembrane region" description="Helical" evidence="6">
    <location>
        <begin position="305"/>
        <end position="323"/>
    </location>
</feature>
<keyword evidence="2" id="KW-0813">Transport</keyword>
<proteinExistence type="predicted"/>
<dbReference type="GO" id="GO:0016020">
    <property type="term" value="C:membrane"/>
    <property type="evidence" value="ECO:0007669"/>
    <property type="project" value="UniProtKB-SubCell"/>
</dbReference>
<dbReference type="Gene3D" id="1.20.1250.20">
    <property type="entry name" value="MFS general substrate transporter like domains"/>
    <property type="match status" value="1"/>
</dbReference>
<dbReference type="Pfam" id="PF07690">
    <property type="entry name" value="MFS_1"/>
    <property type="match status" value="1"/>
</dbReference>
<keyword evidence="3 6" id="KW-0812">Transmembrane</keyword>
<feature type="transmembrane region" description="Helical" evidence="6">
    <location>
        <begin position="335"/>
        <end position="355"/>
    </location>
</feature>
<dbReference type="PANTHER" id="PTHR42718">
    <property type="entry name" value="MAJOR FACILITATOR SUPERFAMILY MULTIDRUG TRANSPORTER MFSC"/>
    <property type="match status" value="1"/>
</dbReference>
<feature type="transmembrane region" description="Helical" evidence="6">
    <location>
        <begin position="210"/>
        <end position="229"/>
    </location>
</feature>
<feature type="transmembrane region" description="Helical" evidence="6">
    <location>
        <begin position="367"/>
        <end position="383"/>
    </location>
</feature>
<feature type="transmembrane region" description="Helical" evidence="6">
    <location>
        <begin position="65"/>
        <end position="86"/>
    </location>
</feature>
<comment type="subcellular location">
    <subcellularLocation>
        <location evidence="1">Membrane</location>
        <topology evidence="1">Multi-pass membrane protein</topology>
    </subcellularLocation>
</comment>
<feature type="transmembrane region" description="Helical" evidence="6">
    <location>
        <begin position="235"/>
        <end position="253"/>
    </location>
</feature>
<dbReference type="SUPFAM" id="SSF103473">
    <property type="entry name" value="MFS general substrate transporter"/>
    <property type="match status" value="1"/>
</dbReference>
<keyword evidence="9" id="KW-1185">Reference proteome</keyword>
<evidence type="ECO:0000256" key="2">
    <source>
        <dbReference type="ARBA" id="ARBA00022448"/>
    </source>
</evidence>
<feature type="domain" description="Major facilitator superfamily (MFS) profile" evidence="7">
    <location>
        <begin position="23"/>
        <end position="472"/>
    </location>
</feature>